<dbReference type="InterPro" id="IPR032466">
    <property type="entry name" value="Metal_Hydrolase"/>
</dbReference>
<dbReference type="GO" id="GO:0016787">
    <property type="term" value="F:hydrolase activity"/>
    <property type="evidence" value="ECO:0007669"/>
    <property type="project" value="UniProtKB-KW"/>
</dbReference>
<reference evidence="3 4" key="1">
    <citation type="journal article" date="2019" name="Nat. Microbiol.">
        <title>Mediterranean grassland soil C-N compound turnover is dependent on rainfall and depth, and is mediated by genomically divergent microorganisms.</title>
        <authorList>
            <person name="Diamond S."/>
            <person name="Andeer P.F."/>
            <person name="Li Z."/>
            <person name="Crits-Christoph A."/>
            <person name="Burstein D."/>
            <person name="Anantharaman K."/>
            <person name="Lane K.R."/>
            <person name="Thomas B.C."/>
            <person name="Pan C."/>
            <person name="Northen T.R."/>
            <person name="Banfield J.F."/>
        </authorList>
    </citation>
    <scope>NUCLEOTIDE SEQUENCE [LARGE SCALE GENOMIC DNA]</scope>
    <source>
        <strain evidence="3">NP_5</strain>
    </source>
</reference>
<keyword evidence="1" id="KW-0456">Lyase</keyword>
<evidence type="ECO:0000313" key="4">
    <source>
        <dbReference type="Proteomes" id="UP000320393"/>
    </source>
</evidence>
<comment type="caution">
    <text evidence="3">The sequence shown here is derived from an EMBL/GenBank/DDBJ whole genome shotgun (WGS) entry which is preliminary data.</text>
</comment>
<dbReference type="Gene3D" id="3.20.20.140">
    <property type="entry name" value="Metal-dependent hydrolases"/>
    <property type="match status" value="1"/>
</dbReference>
<evidence type="ECO:0000313" key="3">
    <source>
        <dbReference type="EMBL" id="TMJ08790.1"/>
    </source>
</evidence>
<proteinExistence type="predicted"/>
<evidence type="ECO:0000256" key="1">
    <source>
        <dbReference type="ARBA" id="ARBA00023239"/>
    </source>
</evidence>
<dbReference type="AlphaFoldDB" id="A0A537LLE0"/>
<dbReference type="GO" id="GO:0016831">
    <property type="term" value="F:carboxy-lyase activity"/>
    <property type="evidence" value="ECO:0007669"/>
    <property type="project" value="InterPro"/>
</dbReference>
<dbReference type="SUPFAM" id="SSF51556">
    <property type="entry name" value="Metallo-dependent hydrolases"/>
    <property type="match status" value="1"/>
</dbReference>
<gene>
    <name evidence="3" type="ORF">E6H02_09580</name>
</gene>
<keyword evidence="3" id="KW-0378">Hydrolase</keyword>
<dbReference type="PANTHER" id="PTHR21240:SF28">
    <property type="entry name" value="ISO-OROTATE DECARBOXYLASE (EUROFUNG)"/>
    <property type="match status" value="1"/>
</dbReference>
<feature type="domain" description="Amidohydrolase-related" evidence="2">
    <location>
        <begin position="45"/>
        <end position="328"/>
    </location>
</feature>
<dbReference type="Pfam" id="PF04909">
    <property type="entry name" value="Amidohydro_2"/>
    <property type="match status" value="1"/>
</dbReference>
<protein>
    <submittedName>
        <fullName evidence="3">Amidohydrolase</fullName>
    </submittedName>
</protein>
<dbReference type="PANTHER" id="PTHR21240">
    <property type="entry name" value="2-AMINO-3-CARBOXYLMUCONATE-6-SEMIALDEHYDE DECARBOXYLASE"/>
    <property type="match status" value="1"/>
</dbReference>
<evidence type="ECO:0000259" key="2">
    <source>
        <dbReference type="Pfam" id="PF04909"/>
    </source>
</evidence>
<dbReference type="EMBL" id="VBAM01000378">
    <property type="protein sequence ID" value="TMJ08790.1"/>
    <property type="molecule type" value="Genomic_DNA"/>
</dbReference>
<organism evidence="3 4">
    <name type="scientific">Candidatus Segetimicrobium genomatis</name>
    <dbReference type="NCBI Taxonomy" id="2569760"/>
    <lineage>
        <taxon>Bacteria</taxon>
        <taxon>Bacillati</taxon>
        <taxon>Candidatus Sysuimicrobiota</taxon>
        <taxon>Candidatus Sysuimicrobiia</taxon>
        <taxon>Candidatus Sysuimicrobiales</taxon>
        <taxon>Candidatus Segetimicrobiaceae</taxon>
        <taxon>Candidatus Segetimicrobium</taxon>
    </lineage>
</organism>
<sequence>MTLVRIDIAAHILPARYFDRLQQIPGFYLAKRVKGVRCLFDLTVRFQIMDAFGEYRQVLSLAAPPIDRLGPPEVTPDLARLANDELAGLVAAHPDRFAGAFGGLPLNHPDASLRELDRLSSHPGFVGVQIYSNVAGRPLDAPGTLEVIEEAVRRRMPIFLHPARGADFPDYPAEKESLYDLWQIFGWPYETTIAMARLVFTGLFDRHPDAVIITHHMGGLVPHFADRIRGGYDQFGTRGPEHQMETFPIPLAHPPAWYFTRFYADTALFGAPHAVRCGLAYFPADRVLFGTDTPFDVEGGTRYIRETIAALDQSGLAPERRRMVDEGNLRQVLARRQSARTSP</sequence>
<dbReference type="Proteomes" id="UP000320393">
    <property type="component" value="Unassembled WGS sequence"/>
</dbReference>
<accession>A0A537LLE0</accession>
<dbReference type="GO" id="GO:0005737">
    <property type="term" value="C:cytoplasm"/>
    <property type="evidence" value="ECO:0007669"/>
    <property type="project" value="TreeGrafter"/>
</dbReference>
<dbReference type="InterPro" id="IPR006680">
    <property type="entry name" value="Amidohydro-rel"/>
</dbReference>
<name>A0A537LLE0_9BACT</name>
<dbReference type="InterPro" id="IPR032465">
    <property type="entry name" value="ACMSD"/>
</dbReference>
<dbReference type="GO" id="GO:0019748">
    <property type="term" value="P:secondary metabolic process"/>
    <property type="evidence" value="ECO:0007669"/>
    <property type="project" value="TreeGrafter"/>
</dbReference>